<sequence length="134" mass="14234">MYDAAASRPTSIAGQAPDTAGRLEMLCRGGCKGPFPALGDVLLSLYSAKQLPASAAIPTYASKLEAFKGATHGPSPHVPYDAAGAPPPSAATSEAQWIRLCTAAPYKLSLQWPAHEWLTANARWEMKKIWGKRA</sequence>
<proteinExistence type="predicted"/>
<gene>
    <name evidence="1" type="ORF">M441DRAFT_42655</name>
</gene>
<reference evidence="1 2" key="1">
    <citation type="submission" date="2016-07" db="EMBL/GenBank/DDBJ databases">
        <title>Multiple horizontal gene transfer events from other fungi enriched the ability of initially mycotrophic Trichoderma (Ascomycota) to feed on dead plant biomass.</title>
        <authorList>
            <consortium name="DOE Joint Genome Institute"/>
            <person name="Aerts A."/>
            <person name="Atanasova L."/>
            <person name="Chenthamara K."/>
            <person name="Zhang J."/>
            <person name="Grujic M."/>
            <person name="Henrissat B."/>
            <person name="Kuo A."/>
            <person name="Salamov A."/>
            <person name="Lipzen A."/>
            <person name="Labutti K."/>
            <person name="Barry K."/>
            <person name="Miao Y."/>
            <person name="Rahimi M.J."/>
            <person name="Shen Q."/>
            <person name="Grigoriev I.V."/>
            <person name="Kubicek C.P."/>
            <person name="Druzhinina I.S."/>
        </authorList>
    </citation>
    <scope>NUCLEOTIDE SEQUENCE [LARGE SCALE GENOMIC DNA]</scope>
    <source>
        <strain evidence="1 2">CBS 433.97</strain>
    </source>
</reference>
<dbReference type="AlphaFoldDB" id="A0A2T3ZQ55"/>
<dbReference type="EMBL" id="KZ679256">
    <property type="protein sequence ID" value="PTB46914.1"/>
    <property type="molecule type" value="Genomic_DNA"/>
</dbReference>
<protein>
    <submittedName>
        <fullName evidence="1">Uncharacterized protein</fullName>
    </submittedName>
</protein>
<evidence type="ECO:0000313" key="1">
    <source>
        <dbReference type="EMBL" id="PTB46914.1"/>
    </source>
</evidence>
<dbReference type="Proteomes" id="UP000240493">
    <property type="component" value="Unassembled WGS sequence"/>
</dbReference>
<organism evidence="1 2">
    <name type="scientific">Trichoderma asperellum (strain ATCC 204424 / CBS 433.97 / NBRC 101777)</name>
    <dbReference type="NCBI Taxonomy" id="1042311"/>
    <lineage>
        <taxon>Eukaryota</taxon>
        <taxon>Fungi</taxon>
        <taxon>Dikarya</taxon>
        <taxon>Ascomycota</taxon>
        <taxon>Pezizomycotina</taxon>
        <taxon>Sordariomycetes</taxon>
        <taxon>Hypocreomycetidae</taxon>
        <taxon>Hypocreales</taxon>
        <taxon>Hypocreaceae</taxon>
        <taxon>Trichoderma</taxon>
    </lineage>
</organism>
<evidence type="ECO:0000313" key="2">
    <source>
        <dbReference type="Proteomes" id="UP000240493"/>
    </source>
</evidence>
<accession>A0A2T3ZQ55</accession>
<name>A0A2T3ZQ55_TRIA4</name>
<keyword evidence="2" id="KW-1185">Reference proteome</keyword>
<dbReference type="OrthoDB" id="10437257at2759"/>